<dbReference type="AlphaFoldDB" id="A0A2J6QS85"/>
<sequence length="352" mass="40631">MITRRPKAINSHSDQAFGLVKKWVAQCLDEHPSCFKDPSALPTRVISVGNSGHDTHLLISNELYGHWVVLSHCWGNKREGITTSRNIAEREQRLEVDKLPVLFQDAIYITRRLGYKFIWIDSLCILQDSEADWRMESLKMAQYYGGSILNISASAAPDASTGIFESGDVNRENKIPAIKLECHSKVNDIHGSIYVRHSKQPELDPTNWEAPLIRRAWVFQESILSPRVLSYDENHLRWECKKVRCTEEIPEWPRNEDLLMKTPERLDLHLRRFALTWWYHVLNEYLHRDISFPKDRLPAIAGVSKEFAKRTGCTYVCGLWKEDLLNGLRWTPVAARDSKNGIKGPPTWSWAS</sequence>
<organism evidence="2 3">
    <name type="scientific">Hyaloscypha variabilis (strain UAMH 11265 / GT02V1 / F)</name>
    <name type="common">Meliniomyces variabilis</name>
    <dbReference type="NCBI Taxonomy" id="1149755"/>
    <lineage>
        <taxon>Eukaryota</taxon>
        <taxon>Fungi</taxon>
        <taxon>Dikarya</taxon>
        <taxon>Ascomycota</taxon>
        <taxon>Pezizomycotina</taxon>
        <taxon>Leotiomycetes</taxon>
        <taxon>Helotiales</taxon>
        <taxon>Hyaloscyphaceae</taxon>
        <taxon>Hyaloscypha</taxon>
        <taxon>Hyaloscypha variabilis</taxon>
    </lineage>
</organism>
<name>A0A2J6QS85_HYAVF</name>
<keyword evidence="3" id="KW-1185">Reference proteome</keyword>
<proteinExistence type="predicted"/>
<protein>
    <submittedName>
        <fullName evidence="2">HET-domain-containing protein</fullName>
    </submittedName>
</protein>
<evidence type="ECO:0000313" key="3">
    <source>
        <dbReference type="Proteomes" id="UP000235786"/>
    </source>
</evidence>
<reference evidence="2 3" key="1">
    <citation type="submission" date="2016-04" db="EMBL/GenBank/DDBJ databases">
        <title>A degradative enzymes factory behind the ericoid mycorrhizal symbiosis.</title>
        <authorList>
            <consortium name="DOE Joint Genome Institute"/>
            <person name="Martino E."/>
            <person name="Morin E."/>
            <person name="Grelet G."/>
            <person name="Kuo A."/>
            <person name="Kohler A."/>
            <person name="Daghino S."/>
            <person name="Barry K."/>
            <person name="Choi C."/>
            <person name="Cichocki N."/>
            <person name="Clum A."/>
            <person name="Copeland A."/>
            <person name="Hainaut M."/>
            <person name="Haridas S."/>
            <person name="Labutti K."/>
            <person name="Lindquist E."/>
            <person name="Lipzen A."/>
            <person name="Khouja H.-R."/>
            <person name="Murat C."/>
            <person name="Ohm R."/>
            <person name="Olson A."/>
            <person name="Spatafora J."/>
            <person name="Veneault-Fourrey C."/>
            <person name="Henrissat B."/>
            <person name="Grigoriev I."/>
            <person name="Martin F."/>
            <person name="Perotto S."/>
        </authorList>
    </citation>
    <scope>NUCLEOTIDE SEQUENCE [LARGE SCALE GENOMIC DNA]</scope>
    <source>
        <strain evidence="2 3">F</strain>
    </source>
</reference>
<dbReference type="PANTHER" id="PTHR33112">
    <property type="entry name" value="DOMAIN PROTEIN, PUTATIVE-RELATED"/>
    <property type="match status" value="1"/>
</dbReference>
<accession>A0A2J6QS85</accession>
<feature type="non-terminal residue" evidence="2">
    <location>
        <position position="352"/>
    </location>
</feature>
<evidence type="ECO:0000313" key="2">
    <source>
        <dbReference type="EMBL" id="PMD29128.1"/>
    </source>
</evidence>
<gene>
    <name evidence="2" type="ORF">L207DRAFT_617971</name>
</gene>
<dbReference type="Pfam" id="PF06985">
    <property type="entry name" value="HET"/>
    <property type="match status" value="1"/>
</dbReference>
<dbReference type="Proteomes" id="UP000235786">
    <property type="component" value="Unassembled WGS sequence"/>
</dbReference>
<dbReference type="STRING" id="1149755.A0A2J6QS85"/>
<dbReference type="InterPro" id="IPR010730">
    <property type="entry name" value="HET"/>
</dbReference>
<dbReference type="EMBL" id="KZ613977">
    <property type="protein sequence ID" value="PMD29128.1"/>
    <property type="molecule type" value="Genomic_DNA"/>
</dbReference>
<evidence type="ECO:0000259" key="1">
    <source>
        <dbReference type="Pfam" id="PF06985"/>
    </source>
</evidence>
<dbReference type="OrthoDB" id="5125733at2759"/>
<feature type="domain" description="Heterokaryon incompatibility" evidence="1">
    <location>
        <begin position="67"/>
        <end position="221"/>
    </location>
</feature>
<dbReference type="PANTHER" id="PTHR33112:SF8">
    <property type="entry name" value="HETEROKARYON INCOMPATIBILITY DOMAIN-CONTAINING PROTEIN"/>
    <property type="match status" value="1"/>
</dbReference>